<feature type="domain" description="PAC" evidence="8">
    <location>
        <begin position="526"/>
        <end position="578"/>
    </location>
</feature>
<dbReference type="SMART" id="SM00052">
    <property type="entry name" value="EAL"/>
    <property type="match status" value="1"/>
</dbReference>
<evidence type="ECO:0000259" key="7">
    <source>
        <dbReference type="PROSITE" id="PS50112"/>
    </source>
</evidence>
<keyword evidence="6" id="KW-0812">Transmembrane</keyword>
<feature type="domain" description="PAS" evidence="7">
    <location>
        <begin position="575"/>
        <end position="620"/>
    </location>
</feature>
<evidence type="ECO:0000256" key="6">
    <source>
        <dbReference type="SAM" id="Phobius"/>
    </source>
</evidence>
<evidence type="ECO:0000259" key="10">
    <source>
        <dbReference type="PROSITE" id="PS50887"/>
    </source>
</evidence>
<evidence type="ECO:0000313" key="11">
    <source>
        <dbReference type="EMBL" id="MBE9397329.1"/>
    </source>
</evidence>
<dbReference type="AlphaFoldDB" id="A0A8J7FCR8"/>
<comment type="caution">
    <text evidence="11">The sequence shown here is derived from an EMBL/GenBank/DDBJ whole genome shotgun (WGS) entry which is preliminary data.</text>
</comment>
<evidence type="ECO:0000256" key="5">
    <source>
        <dbReference type="SAM" id="Coils"/>
    </source>
</evidence>
<evidence type="ECO:0000256" key="2">
    <source>
        <dbReference type="ARBA" id="ARBA00012282"/>
    </source>
</evidence>
<dbReference type="NCBIfam" id="TIGR00229">
    <property type="entry name" value="sensory_box"/>
    <property type="match status" value="3"/>
</dbReference>
<dbReference type="Gene3D" id="3.20.20.450">
    <property type="entry name" value="EAL domain"/>
    <property type="match status" value="1"/>
</dbReference>
<organism evidence="11 12">
    <name type="scientific">Pontibacterium sinense</name>
    <dbReference type="NCBI Taxonomy" id="2781979"/>
    <lineage>
        <taxon>Bacteria</taxon>
        <taxon>Pseudomonadati</taxon>
        <taxon>Pseudomonadota</taxon>
        <taxon>Gammaproteobacteria</taxon>
        <taxon>Oceanospirillales</taxon>
        <taxon>Oceanospirillaceae</taxon>
        <taxon>Pontibacterium</taxon>
    </lineage>
</organism>
<name>A0A8J7FCR8_9GAMM</name>
<accession>A0A8J7FCR8</accession>
<keyword evidence="6" id="KW-1133">Transmembrane helix</keyword>
<dbReference type="SMART" id="SM00267">
    <property type="entry name" value="GGDEF"/>
    <property type="match status" value="1"/>
</dbReference>
<feature type="domain" description="EAL" evidence="9">
    <location>
        <begin position="874"/>
        <end position="1128"/>
    </location>
</feature>
<dbReference type="InterPro" id="IPR035965">
    <property type="entry name" value="PAS-like_dom_sf"/>
</dbReference>
<dbReference type="SUPFAM" id="SSF55785">
    <property type="entry name" value="PYP-like sensor domain (PAS domain)"/>
    <property type="match status" value="3"/>
</dbReference>
<dbReference type="EC" id="3.1.4.52" evidence="2"/>
<gene>
    <name evidence="11" type="ORF">IOQ59_08655</name>
</gene>
<feature type="domain" description="PAC" evidence="8">
    <location>
        <begin position="402"/>
        <end position="456"/>
    </location>
</feature>
<dbReference type="NCBIfam" id="TIGR00254">
    <property type="entry name" value="GGDEF"/>
    <property type="match status" value="1"/>
</dbReference>
<keyword evidence="3" id="KW-0973">c-di-GMP</keyword>
<dbReference type="PROSITE" id="PS50112">
    <property type="entry name" value="PAS"/>
    <property type="match status" value="3"/>
</dbReference>
<dbReference type="PANTHER" id="PTHR44757:SF2">
    <property type="entry name" value="BIOFILM ARCHITECTURE MAINTENANCE PROTEIN MBAA"/>
    <property type="match status" value="1"/>
</dbReference>
<evidence type="ECO:0000256" key="1">
    <source>
        <dbReference type="ARBA" id="ARBA00001946"/>
    </source>
</evidence>
<feature type="domain" description="PAS" evidence="7">
    <location>
        <begin position="453"/>
        <end position="499"/>
    </location>
</feature>
<dbReference type="CDD" id="cd01948">
    <property type="entry name" value="EAL"/>
    <property type="match status" value="1"/>
</dbReference>
<dbReference type="Gene3D" id="3.30.450.20">
    <property type="entry name" value="PAS domain"/>
    <property type="match status" value="3"/>
</dbReference>
<dbReference type="Pfam" id="PF00563">
    <property type="entry name" value="EAL"/>
    <property type="match status" value="1"/>
</dbReference>
<feature type="domain" description="GGDEF" evidence="10">
    <location>
        <begin position="732"/>
        <end position="865"/>
    </location>
</feature>
<comment type="cofactor">
    <cofactor evidence="1">
        <name>Mg(2+)</name>
        <dbReference type="ChEBI" id="CHEBI:18420"/>
    </cofactor>
</comment>
<feature type="domain" description="PAS" evidence="7">
    <location>
        <begin position="331"/>
        <end position="401"/>
    </location>
</feature>
<feature type="transmembrane region" description="Helical" evidence="6">
    <location>
        <begin position="17"/>
        <end position="38"/>
    </location>
</feature>
<dbReference type="Pfam" id="PF13426">
    <property type="entry name" value="PAS_9"/>
    <property type="match status" value="3"/>
</dbReference>
<dbReference type="GO" id="GO:0071111">
    <property type="term" value="F:cyclic-guanylate-specific phosphodiesterase activity"/>
    <property type="evidence" value="ECO:0007669"/>
    <property type="project" value="UniProtKB-EC"/>
</dbReference>
<dbReference type="CDD" id="cd00130">
    <property type="entry name" value="PAS"/>
    <property type="match status" value="3"/>
</dbReference>
<dbReference type="PROSITE" id="PS50887">
    <property type="entry name" value="GGDEF"/>
    <property type="match status" value="1"/>
</dbReference>
<feature type="domain" description="PAC" evidence="8">
    <location>
        <begin position="648"/>
        <end position="700"/>
    </location>
</feature>
<comment type="catalytic activity">
    <reaction evidence="4">
        <text>3',3'-c-di-GMP + H2O = 5'-phosphoguanylyl(3'-&gt;5')guanosine + H(+)</text>
        <dbReference type="Rhea" id="RHEA:24902"/>
        <dbReference type="ChEBI" id="CHEBI:15377"/>
        <dbReference type="ChEBI" id="CHEBI:15378"/>
        <dbReference type="ChEBI" id="CHEBI:58754"/>
        <dbReference type="ChEBI" id="CHEBI:58805"/>
        <dbReference type="EC" id="3.1.4.52"/>
    </reaction>
    <physiologicalReaction direction="left-to-right" evidence="4">
        <dbReference type="Rhea" id="RHEA:24903"/>
    </physiologicalReaction>
</comment>
<dbReference type="Pfam" id="PF00990">
    <property type="entry name" value="GGDEF"/>
    <property type="match status" value="1"/>
</dbReference>
<keyword evidence="6" id="KW-0472">Membrane</keyword>
<dbReference type="EMBL" id="JADEYS010000007">
    <property type="protein sequence ID" value="MBE9397329.1"/>
    <property type="molecule type" value="Genomic_DNA"/>
</dbReference>
<dbReference type="InterPro" id="IPR052155">
    <property type="entry name" value="Biofilm_reg_signaling"/>
</dbReference>
<proteinExistence type="predicted"/>
<evidence type="ECO:0000313" key="12">
    <source>
        <dbReference type="Proteomes" id="UP000640333"/>
    </source>
</evidence>
<dbReference type="InterPro" id="IPR001610">
    <property type="entry name" value="PAC"/>
</dbReference>
<keyword evidence="12" id="KW-1185">Reference proteome</keyword>
<evidence type="ECO:0000259" key="9">
    <source>
        <dbReference type="PROSITE" id="PS50883"/>
    </source>
</evidence>
<dbReference type="SUPFAM" id="SSF55073">
    <property type="entry name" value="Nucleotide cyclase"/>
    <property type="match status" value="1"/>
</dbReference>
<evidence type="ECO:0000259" key="8">
    <source>
        <dbReference type="PROSITE" id="PS50113"/>
    </source>
</evidence>
<protein>
    <recommendedName>
        <fullName evidence="2">cyclic-guanylate-specific phosphodiesterase</fullName>
        <ecNumber evidence="2">3.1.4.52</ecNumber>
    </recommendedName>
</protein>
<evidence type="ECO:0000256" key="3">
    <source>
        <dbReference type="ARBA" id="ARBA00022636"/>
    </source>
</evidence>
<evidence type="ECO:0000256" key="4">
    <source>
        <dbReference type="ARBA" id="ARBA00051114"/>
    </source>
</evidence>
<dbReference type="PROSITE" id="PS50883">
    <property type="entry name" value="EAL"/>
    <property type="match status" value="1"/>
</dbReference>
<dbReference type="PROSITE" id="PS50113">
    <property type="entry name" value="PAC"/>
    <property type="match status" value="3"/>
</dbReference>
<keyword evidence="5" id="KW-0175">Coiled coil</keyword>
<dbReference type="InterPro" id="IPR001633">
    <property type="entry name" value="EAL_dom"/>
</dbReference>
<feature type="transmembrane region" description="Helical" evidence="6">
    <location>
        <begin position="299"/>
        <end position="322"/>
    </location>
</feature>
<dbReference type="PANTHER" id="PTHR44757">
    <property type="entry name" value="DIGUANYLATE CYCLASE DGCP"/>
    <property type="match status" value="1"/>
</dbReference>
<sequence>MMQSPRDLNIGISKKPFIAWVGVIALAVMLLFTAVLWFSFNQAVQSRNATADLYSRMVEGSITRTIESMEVSLISIVNEISNTNNHTDTQSHVEHRVKQILGFAPHIRQLTVVKGDDVWIDSAGRTSGQLNLSLIGFDYQQHNEFASGLKIGKPLHGRFLPILGKPEPGRNRRLIPFGLDYTEPQTGDRYQVIAAFNPGYLQHYISELQLAMSDNVYLVNFVADALLVHGEYSPHKKTVTSLLSQLVLEGQDERSKLVQEGYLPQSYTAVRLSEKYPLAISVNIDHYSTFRIWRQDNSALFWGLLLAGLVILTSAVMLIYSYRKSLTMREQLHLLSAAIQQSSIATVITNENREIQYVNKAFTDLFGYQMAELLGKTPVVLQSEHTDQSVYEALDEKLKDAEPWQGEFVNQDKNGNLITVESNIFPVQHLHGQDTHFICMLSDIRERKDAEEHIRLLSRVVEHSPTIVVITDPDGNIEYVNPMFEEVTGYSLDEVLGQNPRLLKSGETDQDEYERLWETISSGGVWVGELHNKRKDDSLYWERANIGSIKDDQGEIVHYVAIKEIITQLKEDEKQLRLASAVFQTAAEAIMVTDADNRIQMVNPSFSQITGFNEEDVLGQDPGILKSGRHGNHYYQEICNALTQRGFWEGEIWNKRKNGEVYPKWLTISTMRDAQGDVEGYVSLFNDITQRKKNEELILQQANFDALTGLPNRNLFADRLSQALSRANRINAQGALLFVDLDRFKLVNDTLGHSAGDKLLKETSERLKVCLRSSDTAARLGGDEFAVILPDITDPYVVKSVAHKILESLSQPYLIDSHEAFVSGSIGITIYPDDGLEAEHLVRNADSAMYKAKEHGRNTYQFYTAEMNDAALRKRELENSLHQALREQEFTLHYQPIWNIHTGALEAVEALIRWQHPVHGLISPSDFIPVAEEVGLISKIGAWVMEEACWFGASLHQYCDTPPKISVNVSSRQIQRLDVAELAESVLQMTGMSGERLIVEITESILIADEQKTHQQLERLRDMGIDIAIDDFGTGYSSLSYLKKYPISRLKIDRSFVSDLAQDAEDRALVNGIISLASSLSLKVIAEGVETREQVELIREMGCHSIQGFYFDQPLEGSALVALLEKQPVPDVNPVN</sequence>
<dbReference type="SUPFAM" id="SSF141868">
    <property type="entry name" value="EAL domain-like"/>
    <property type="match status" value="1"/>
</dbReference>
<reference evidence="11" key="1">
    <citation type="submission" date="2020-10" db="EMBL/GenBank/DDBJ databases">
        <title>Bacterium isolated from coastal waters sediment.</title>
        <authorList>
            <person name="Chen R.-J."/>
            <person name="Lu D.-C."/>
            <person name="Zhu K.-L."/>
            <person name="Du Z.-J."/>
        </authorList>
    </citation>
    <scope>NUCLEOTIDE SEQUENCE</scope>
    <source>
        <strain evidence="11">N1Y112</strain>
    </source>
</reference>
<dbReference type="CDD" id="cd01949">
    <property type="entry name" value="GGDEF"/>
    <property type="match status" value="1"/>
</dbReference>
<dbReference type="FunFam" id="3.20.20.450:FF:000001">
    <property type="entry name" value="Cyclic di-GMP phosphodiesterase yahA"/>
    <property type="match status" value="1"/>
</dbReference>
<dbReference type="InterPro" id="IPR043128">
    <property type="entry name" value="Rev_trsase/Diguanyl_cyclase"/>
</dbReference>
<dbReference type="SMART" id="SM00086">
    <property type="entry name" value="PAC"/>
    <property type="match status" value="3"/>
</dbReference>
<dbReference type="SMART" id="SM00091">
    <property type="entry name" value="PAS"/>
    <property type="match status" value="3"/>
</dbReference>
<dbReference type="InterPro" id="IPR000700">
    <property type="entry name" value="PAS-assoc_C"/>
</dbReference>
<dbReference type="Proteomes" id="UP000640333">
    <property type="component" value="Unassembled WGS sequence"/>
</dbReference>
<dbReference type="InterPro" id="IPR029787">
    <property type="entry name" value="Nucleotide_cyclase"/>
</dbReference>
<dbReference type="InterPro" id="IPR035919">
    <property type="entry name" value="EAL_sf"/>
</dbReference>
<dbReference type="Gene3D" id="3.30.70.270">
    <property type="match status" value="1"/>
</dbReference>
<dbReference type="FunFam" id="3.30.70.270:FF:000001">
    <property type="entry name" value="Diguanylate cyclase domain protein"/>
    <property type="match status" value="1"/>
</dbReference>
<feature type="coiled-coil region" evidence="5">
    <location>
        <begin position="860"/>
        <end position="887"/>
    </location>
</feature>
<dbReference type="InterPro" id="IPR000160">
    <property type="entry name" value="GGDEF_dom"/>
</dbReference>
<dbReference type="GO" id="GO:0071732">
    <property type="term" value="P:cellular response to nitric oxide"/>
    <property type="evidence" value="ECO:0007669"/>
    <property type="project" value="UniProtKB-ARBA"/>
</dbReference>
<dbReference type="InterPro" id="IPR000014">
    <property type="entry name" value="PAS"/>
</dbReference>
<dbReference type="RefSeq" id="WP_193952882.1">
    <property type="nucleotide sequence ID" value="NZ_JADEYS010000007.1"/>
</dbReference>